<accession>A0A318HRE2</accession>
<dbReference type="AlphaFoldDB" id="A0A318HRE2"/>
<name>A0A318HRE2_9BACT</name>
<comment type="caution">
    <text evidence="2">The sequence shown here is derived from an EMBL/GenBank/DDBJ whole genome shotgun (WGS) entry which is preliminary data.</text>
</comment>
<keyword evidence="3" id="KW-1185">Reference proteome</keyword>
<evidence type="ECO:0008006" key="4">
    <source>
        <dbReference type="Google" id="ProtNLM"/>
    </source>
</evidence>
<proteinExistence type="predicted"/>
<dbReference type="RefSeq" id="WP_025816097.1">
    <property type="nucleotide sequence ID" value="NZ_BAIZ01000019.1"/>
</dbReference>
<gene>
    <name evidence="2" type="ORF">EJ73_01949</name>
</gene>
<feature type="signal peptide" evidence="1">
    <location>
        <begin position="1"/>
        <end position="22"/>
    </location>
</feature>
<sequence>MLHTIKKLSVFAIVAIVAMAFSACSSDEEQPAVLQQLLGKWQPVTRSYTEASDNTNTYEIWYKDLTWDRHQTIEGENQITRKGAFHIENNIIWLRSTNRKGHDVVILEYKFEVNGDNLTLIDIKTQAVTQFKRIK</sequence>
<dbReference type="Proteomes" id="UP000248314">
    <property type="component" value="Unassembled WGS sequence"/>
</dbReference>
<dbReference type="PROSITE" id="PS51257">
    <property type="entry name" value="PROKAR_LIPOPROTEIN"/>
    <property type="match status" value="1"/>
</dbReference>
<reference evidence="2 3" key="1">
    <citation type="submission" date="2018-05" db="EMBL/GenBank/DDBJ databases">
        <title>Genomic Encyclopedia of Type Strains, Phase I: the one thousand microbial genomes (KMG-I) project.</title>
        <authorList>
            <person name="Kyrpides N."/>
        </authorList>
    </citation>
    <scope>NUCLEOTIDE SEQUENCE [LARGE SCALE GENOMIC DNA]</scope>
    <source>
        <strain evidence="2 3">DSM 15611</strain>
    </source>
</reference>
<dbReference type="OrthoDB" id="1082850at2"/>
<evidence type="ECO:0000313" key="3">
    <source>
        <dbReference type="Proteomes" id="UP000248314"/>
    </source>
</evidence>
<dbReference type="EMBL" id="QJJX01000024">
    <property type="protein sequence ID" value="PXX21054.1"/>
    <property type="molecule type" value="Genomic_DNA"/>
</dbReference>
<protein>
    <recommendedName>
        <fullName evidence="4">Lipocalin-like protein</fullName>
    </recommendedName>
</protein>
<evidence type="ECO:0000313" key="2">
    <source>
        <dbReference type="EMBL" id="PXX21054.1"/>
    </source>
</evidence>
<evidence type="ECO:0000256" key="1">
    <source>
        <dbReference type="SAM" id="SignalP"/>
    </source>
</evidence>
<keyword evidence="1" id="KW-0732">Signal</keyword>
<organism evidence="2 3">
    <name type="scientific">Hoylesella shahii DSM 15611 = JCM 12083</name>
    <dbReference type="NCBI Taxonomy" id="1122991"/>
    <lineage>
        <taxon>Bacteria</taxon>
        <taxon>Pseudomonadati</taxon>
        <taxon>Bacteroidota</taxon>
        <taxon>Bacteroidia</taxon>
        <taxon>Bacteroidales</taxon>
        <taxon>Prevotellaceae</taxon>
        <taxon>Hoylesella</taxon>
    </lineage>
</organism>
<feature type="chain" id="PRO_5016270950" description="Lipocalin-like protein" evidence="1">
    <location>
        <begin position="23"/>
        <end position="135"/>
    </location>
</feature>